<accession>A0A7K1TK88</accession>
<reference evidence="7 8" key="1">
    <citation type="submission" date="2019-12" db="EMBL/GenBank/DDBJ databases">
        <title>Hymenobacter sp. HMF4947 Genome sequencing and assembly.</title>
        <authorList>
            <person name="Kang H."/>
            <person name="Cha I."/>
            <person name="Kim H."/>
            <person name="Joh K."/>
        </authorList>
    </citation>
    <scope>NUCLEOTIDE SEQUENCE [LARGE SCALE GENOMIC DNA]</scope>
    <source>
        <strain evidence="7 8">HMF4947</strain>
    </source>
</reference>
<evidence type="ECO:0000256" key="3">
    <source>
        <dbReference type="ARBA" id="ARBA00023027"/>
    </source>
</evidence>
<dbReference type="SUPFAM" id="SSF51735">
    <property type="entry name" value="NAD(P)-binding Rossmann-fold domains"/>
    <property type="match status" value="1"/>
</dbReference>
<dbReference type="InterPro" id="IPR036291">
    <property type="entry name" value="NAD(P)-bd_dom_sf"/>
</dbReference>
<dbReference type="EMBL" id="WQKZ01000007">
    <property type="protein sequence ID" value="MVN78819.1"/>
    <property type="molecule type" value="Genomic_DNA"/>
</dbReference>
<dbReference type="InterPro" id="IPR058205">
    <property type="entry name" value="D-LDH-like"/>
</dbReference>
<dbReference type="PROSITE" id="PS00670">
    <property type="entry name" value="D_2_HYDROXYACID_DH_2"/>
    <property type="match status" value="1"/>
</dbReference>
<keyword evidence="2 4" id="KW-0560">Oxidoreductase</keyword>
<dbReference type="GO" id="GO:0051287">
    <property type="term" value="F:NAD binding"/>
    <property type="evidence" value="ECO:0007669"/>
    <property type="project" value="InterPro"/>
</dbReference>
<protein>
    <submittedName>
        <fullName evidence="7">2-hydroxyacid dehydrogenase</fullName>
    </submittedName>
</protein>
<dbReference type="Pfam" id="PF00389">
    <property type="entry name" value="2-Hacid_dh"/>
    <property type="match status" value="1"/>
</dbReference>
<organism evidence="7 8">
    <name type="scientific">Hymenobacter ginkgonis</name>
    <dbReference type="NCBI Taxonomy" id="2682976"/>
    <lineage>
        <taxon>Bacteria</taxon>
        <taxon>Pseudomonadati</taxon>
        <taxon>Bacteroidota</taxon>
        <taxon>Cytophagia</taxon>
        <taxon>Cytophagales</taxon>
        <taxon>Hymenobacteraceae</taxon>
        <taxon>Hymenobacter</taxon>
    </lineage>
</organism>
<dbReference type="AlphaFoldDB" id="A0A7K1TK88"/>
<evidence type="ECO:0000259" key="5">
    <source>
        <dbReference type="Pfam" id="PF00389"/>
    </source>
</evidence>
<dbReference type="PANTHER" id="PTHR43026">
    <property type="entry name" value="2-HYDROXYACID DEHYDROGENASE HOMOLOG 1-RELATED"/>
    <property type="match status" value="1"/>
</dbReference>
<dbReference type="Gene3D" id="3.40.50.720">
    <property type="entry name" value="NAD(P)-binding Rossmann-like Domain"/>
    <property type="match status" value="2"/>
</dbReference>
<dbReference type="Proteomes" id="UP000441336">
    <property type="component" value="Unassembled WGS sequence"/>
</dbReference>
<dbReference type="SUPFAM" id="SSF52283">
    <property type="entry name" value="Formate/glycerate dehydrogenase catalytic domain-like"/>
    <property type="match status" value="1"/>
</dbReference>
<dbReference type="RefSeq" id="WP_157569311.1">
    <property type="nucleotide sequence ID" value="NZ_WQKZ01000007.1"/>
</dbReference>
<keyword evidence="3" id="KW-0520">NAD</keyword>
<evidence type="ECO:0000256" key="4">
    <source>
        <dbReference type="RuleBase" id="RU003719"/>
    </source>
</evidence>
<dbReference type="InterPro" id="IPR029753">
    <property type="entry name" value="D-isomer_DH_CS"/>
</dbReference>
<evidence type="ECO:0000313" key="8">
    <source>
        <dbReference type="Proteomes" id="UP000441336"/>
    </source>
</evidence>
<sequence length="341" mass="36695">MTISVFSAYPFERPYLLAAAKGQHAFNFRDEALTLETAAQAAGSVAVAVFVNDDASAPVLAQLRALGVRYLLVRSAGHDNVDLPAAHRLGLRVATVPHYSPFAIAEHALALMLSLNRHLRQADAQVRRADFRLDNLVGFDLHGKTVGIIGCGTIGGTLARLLHGFGCRLLGYDVQENDELTRRYDLKYVPLAVLYAQADVISVHAPLTPATRHLLGPAELAQMKPGVMLINTGRGALLDTQAALAALATGQLGYLGLDVYEYEKGLFFNDHSQQPLHDEVLRQLLAYPNVLVTGHQGFLTRDALTNIATASLETLGCWLAGQPAPNELLSVVVVPVDLAIA</sequence>
<name>A0A7K1TK88_9BACT</name>
<evidence type="ECO:0000256" key="1">
    <source>
        <dbReference type="ARBA" id="ARBA00005854"/>
    </source>
</evidence>
<feature type="domain" description="D-isomer specific 2-hydroxyacid dehydrogenase NAD-binding" evidence="6">
    <location>
        <begin position="109"/>
        <end position="297"/>
    </location>
</feature>
<keyword evidence="8" id="KW-1185">Reference proteome</keyword>
<dbReference type="Pfam" id="PF02826">
    <property type="entry name" value="2-Hacid_dh_C"/>
    <property type="match status" value="1"/>
</dbReference>
<dbReference type="PROSITE" id="PS00671">
    <property type="entry name" value="D_2_HYDROXYACID_DH_3"/>
    <property type="match status" value="1"/>
</dbReference>
<comment type="caution">
    <text evidence="7">The sequence shown here is derived from an EMBL/GenBank/DDBJ whole genome shotgun (WGS) entry which is preliminary data.</text>
</comment>
<dbReference type="InterPro" id="IPR006139">
    <property type="entry name" value="D-isomer_2_OHA_DH_cat_dom"/>
</dbReference>
<dbReference type="PANTHER" id="PTHR43026:SF1">
    <property type="entry name" value="2-HYDROXYACID DEHYDROGENASE HOMOLOG 1-RELATED"/>
    <property type="match status" value="1"/>
</dbReference>
<dbReference type="GO" id="GO:0008720">
    <property type="term" value="F:D-lactate dehydrogenase (NAD+) activity"/>
    <property type="evidence" value="ECO:0007669"/>
    <property type="project" value="TreeGrafter"/>
</dbReference>
<dbReference type="InterPro" id="IPR006140">
    <property type="entry name" value="D-isomer_DH_NAD-bd"/>
</dbReference>
<evidence type="ECO:0000256" key="2">
    <source>
        <dbReference type="ARBA" id="ARBA00023002"/>
    </source>
</evidence>
<evidence type="ECO:0000313" key="7">
    <source>
        <dbReference type="EMBL" id="MVN78819.1"/>
    </source>
</evidence>
<feature type="domain" description="D-isomer specific 2-hydroxyacid dehydrogenase catalytic" evidence="5">
    <location>
        <begin position="17"/>
        <end position="327"/>
    </location>
</feature>
<proteinExistence type="inferred from homology"/>
<gene>
    <name evidence="7" type="ORF">GO988_21010</name>
</gene>
<evidence type="ECO:0000259" key="6">
    <source>
        <dbReference type="Pfam" id="PF02826"/>
    </source>
</evidence>
<comment type="similarity">
    <text evidence="1 4">Belongs to the D-isomer specific 2-hydroxyacid dehydrogenase family.</text>
</comment>